<protein>
    <submittedName>
        <fullName evidence="3">Uncharacterized protein</fullName>
    </submittedName>
</protein>
<evidence type="ECO:0000313" key="4">
    <source>
        <dbReference type="Proteomes" id="UP001634394"/>
    </source>
</evidence>
<name>A0ABD3X623_SINWO</name>
<comment type="caution">
    <text evidence="3">The sequence shown here is derived from an EMBL/GenBank/DDBJ whole genome shotgun (WGS) entry which is preliminary data.</text>
</comment>
<keyword evidence="2" id="KW-0812">Transmembrane</keyword>
<dbReference type="EMBL" id="JBJQND010000003">
    <property type="protein sequence ID" value="KAL3881702.1"/>
    <property type="molecule type" value="Genomic_DNA"/>
</dbReference>
<feature type="compositionally biased region" description="Polar residues" evidence="1">
    <location>
        <begin position="729"/>
        <end position="752"/>
    </location>
</feature>
<feature type="region of interest" description="Disordered" evidence="1">
    <location>
        <begin position="194"/>
        <end position="217"/>
    </location>
</feature>
<feature type="region of interest" description="Disordered" evidence="1">
    <location>
        <begin position="569"/>
        <end position="631"/>
    </location>
</feature>
<feature type="region of interest" description="Disordered" evidence="1">
    <location>
        <begin position="716"/>
        <end position="802"/>
    </location>
</feature>
<evidence type="ECO:0000256" key="1">
    <source>
        <dbReference type="SAM" id="MobiDB-lite"/>
    </source>
</evidence>
<sequence length="802" mass="89636">MYFVSIFQHNHLTTTPKSPDDGSLNIGAIVAGVLVPLIVIGIGLLVFYIWYRKKYPVRMVFGKDFGKFTNPLYDKRHSTLSLVRDDAHKFWEGNEAGLDGPASETDADEKEKVFMEVSGQNPFKSASGKSLVVEDWRVVESDGSSGINTVDISQSSIHRKLINDVNDESPLVQSDTGKGKAKKMIHVDTSVFESVKKQDSTESEEDEKDDIVPEDSTENNIVFQLSVEVEQNFAETFEKATDQIHFEETVSLGSTFNKIRSEQSTYIAESVDETSENKVINLKHLDEKPLEPDKEENDVVEEKETHNSDQLVGFGTHINDESVMVVNIPNVTNEPTGSMEMPNKPTNMEVEKQTDLYINLPGETTDDEEALESTLTDREHIFRKVSHPVEQQLDVSCAESSAHLSGHQWLQDKQVMIQIPESEQQPDHDEEQLQKQLYTKDLTCASVEDVHQLSTPKDELALADLSTENEEDIEHTAEVTKQKFTTLIPPSVEKEMIYVNVDNEEALRKHTIQNEAESENIFKNNNIVHETQQCSVIYGQLNPNIQTGAEFSSGECAFENIYSHKAEFTPHDTNTDQEEKARAHSNAYSTSESGSTDSSFDDDGASSETMYTPSLDGTLHINSSKVPNEESLPSLSFEKLETVKITPDVSRDKFAEEQFQEVDSSVVLEMDVTDILDKDVERIPLNQSVAKGFNVKSSDHVTIGHDFDIANSSNLNKQSAKSYKPVNGDDQNSSERSLSTNLKKIQASFKNFDSSSSDSDDESSDDSDEKLVDDAHVKLPGKSSEDEYSVVTFDNDDSELDV</sequence>
<reference evidence="3 4" key="1">
    <citation type="submission" date="2024-11" db="EMBL/GenBank/DDBJ databases">
        <title>Chromosome-level genome assembly of the freshwater bivalve Anodonta woodiana.</title>
        <authorList>
            <person name="Chen X."/>
        </authorList>
    </citation>
    <scope>NUCLEOTIDE SEQUENCE [LARGE SCALE GENOMIC DNA]</scope>
    <source>
        <strain evidence="3">MN2024</strain>
        <tissue evidence="3">Gills</tissue>
    </source>
</reference>
<gene>
    <name evidence="3" type="ORF">ACJMK2_028104</name>
</gene>
<feature type="compositionally biased region" description="Basic and acidic residues" evidence="1">
    <location>
        <begin position="569"/>
        <end position="582"/>
    </location>
</feature>
<evidence type="ECO:0000256" key="2">
    <source>
        <dbReference type="SAM" id="Phobius"/>
    </source>
</evidence>
<keyword evidence="2" id="KW-0472">Membrane</keyword>
<feature type="compositionally biased region" description="Acidic residues" evidence="1">
    <location>
        <begin position="758"/>
        <end position="768"/>
    </location>
</feature>
<feature type="compositionally biased region" description="Low complexity" evidence="1">
    <location>
        <begin position="589"/>
        <end position="598"/>
    </location>
</feature>
<proteinExistence type="predicted"/>
<feature type="transmembrane region" description="Helical" evidence="2">
    <location>
        <begin position="26"/>
        <end position="51"/>
    </location>
</feature>
<feature type="compositionally biased region" description="Polar residues" evidence="1">
    <location>
        <begin position="620"/>
        <end position="631"/>
    </location>
</feature>
<feature type="compositionally biased region" description="Acidic residues" evidence="1">
    <location>
        <begin position="201"/>
        <end position="217"/>
    </location>
</feature>
<accession>A0ABD3X623</accession>
<dbReference type="AlphaFoldDB" id="A0ABD3X623"/>
<evidence type="ECO:0000313" key="3">
    <source>
        <dbReference type="EMBL" id="KAL3881702.1"/>
    </source>
</evidence>
<keyword evidence="4" id="KW-1185">Reference proteome</keyword>
<dbReference type="Proteomes" id="UP001634394">
    <property type="component" value="Unassembled WGS sequence"/>
</dbReference>
<organism evidence="3 4">
    <name type="scientific">Sinanodonta woodiana</name>
    <name type="common">Chinese pond mussel</name>
    <name type="synonym">Anodonta woodiana</name>
    <dbReference type="NCBI Taxonomy" id="1069815"/>
    <lineage>
        <taxon>Eukaryota</taxon>
        <taxon>Metazoa</taxon>
        <taxon>Spiralia</taxon>
        <taxon>Lophotrochozoa</taxon>
        <taxon>Mollusca</taxon>
        <taxon>Bivalvia</taxon>
        <taxon>Autobranchia</taxon>
        <taxon>Heteroconchia</taxon>
        <taxon>Palaeoheterodonta</taxon>
        <taxon>Unionida</taxon>
        <taxon>Unionoidea</taxon>
        <taxon>Unionidae</taxon>
        <taxon>Unioninae</taxon>
        <taxon>Sinanodonta</taxon>
    </lineage>
</organism>
<keyword evidence="2" id="KW-1133">Transmembrane helix</keyword>